<dbReference type="Pfam" id="PF12937">
    <property type="entry name" value="F-box-like"/>
    <property type="match status" value="1"/>
</dbReference>
<name>A0A9P5RKA9_9FUNG</name>
<dbReference type="Gene3D" id="1.20.1280.50">
    <property type="match status" value="1"/>
</dbReference>
<gene>
    <name evidence="2" type="ORF">BG015_003440</name>
</gene>
<feature type="domain" description="F-box" evidence="1">
    <location>
        <begin position="1"/>
        <end position="46"/>
    </location>
</feature>
<dbReference type="Gene3D" id="3.80.10.10">
    <property type="entry name" value="Ribonuclease Inhibitor"/>
    <property type="match status" value="1"/>
</dbReference>
<dbReference type="SUPFAM" id="SSF81383">
    <property type="entry name" value="F-box domain"/>
    <property type="match status" value="1"/>
</dbReference>
<reference evidence="2" key="1">
    <citation type="journal article" date="2020" name="Fungal Divers.">
        <title>Resolving the Mortierellaceae phylogeny through synthesis of multi-gene phylogenetics and phylogenomics.</title>
        <authorList>
            <person name="Vandepol N."/>
            <person name="Liber J."/>
            <person name="Desiro A."/>
            <person name="Na H."/>
            <person name="Kennedy M."/>
            <person name="Barry K."/>
            <person name="Grigoriev I.V."/>
            <person name="Miller A.N."/>
            <person name="O'Donnell K."/>
            <person name="Stajich J.E."/>
            <person name="Bonito G."/>
        </authorList>
    </citation>
    <scope>NUCLEOTIDE SEQUENCE</scope>
    <source>
        <strain evidence="2">NRRL 6426</strain>
    </source>
</reference>
<comment type="caution">
    <text evidence="2">The sequence shown here is derived from an EMBL/GenBank/DDBJ whole genome shotgun (WGS) entry which is preliminary data.</text>
</comment>
<dbReference type="OrthoDB" id="2354556at2759"/>
<protein>
    <recommendedName>
        <fullName evidence="1">F-box domain-containing protein</fullName>
    </recommendedName>
</protein>
<dbReference type="InterPro" id="IPR001810">
    <property type="entry name" value="F-box_dom"/>
</dbReference>
<organism evidence="2 3">
    <name type="scientific">Linnemannia schmuckeri</name>
    <dbReference type="NCBI Taxonomy" id="64567"/>
    <lineage>
        <taxon>Eukaryota</taxon>
        <taxon>Fungi</taxon>
        <taxon>Fungi incertae sedis</taxon>
        <taxon>Mucoromycota</taxon>
        <taxon>Mortierellomycotina</taxon>
        <taxon>Mortierellomycetes</taxon>
        <taxon>Mortierellales</taxon>
        <taxon>Mortierellaceae</taxon>
        <taxon>Linnemannia</taxon>
    </lineage>
</organism>
<evidence type="ECO:0000313" key="3">
    <source>
        <dbReference type="Proteomes" id="UP000748756"/>
    </source>
</evidence>
<dbReference type="EMBL" id="JAAAUQ010001759">
    <property type="protein sequence ID" value="KAF9134247.1"/>
    <property type="molecule type" value="Genomic_DNA"/>
</dbReference>
<evidence type="ECO:0000313" key="2">
    <source>
        <dbReference type="EMBL" id="KAF9134247.1"/>
    </source>
</evidence>
<evidence type="ECO:0000259" key="1">
    <source>
        <dbReference type="PROSITE" id="PS50181"/>
    </source>
</evidence>
<keyword evidence="3" id="KW-1185">Reference proteome</keyword>
<dbReference type="InterPro" id="IPR032675">
    <property type="entry name" value="LRR_dom_sf"/>
</dbReference>
<feature type="non-terminal residue" evidence="2">
    <location>
        <position position="521"/>
    </location>
</feature>
<dbReference type="PROSITE" id="PS50181">
    <property type="entry name" value="FBOX"/>
    <property type="match status" value="1"/>
</dbReference>
<sequence length="521" mass="59838">MTTILDLPEEIQLNIGEHLPFKSIYSCIRVCRSFYSFFIPRLWSDLNISHCHGGNIPATFLRANAHHVKNITYTAALTEEYYGTTVFPRLHTLRMTNIYTDRGEPTYLQVTPLQKIAFARLHPTIRKLVYDHEDTLPKEFWEIVGAEWTQLETLEFEGVVEADARDTFWRVCGQVQNLQLEDVIIPESVLVPPTLFFRRLQNLSIELNDSLRRTKPRQIWPLRLLDQVKTAEGLRRLKWDIVDNPFPVQMVQDILAKGFWPALCELSLGESSCSLCPDEGLAEFLRTLAPQRLKSFEQHCGEIGPLTYKSLQEKHFGHLQNLMIGTCSGVTSAMVQEVMMECAHLVHFFAPFVFLRDIVKAPKPWSCLKLERLSVCIVKQESDEPEWNGRVMKQISLLRRLQILNVDWVAAFLLIDDEPLSTILQNSGTLDLRLLTTSQSSSADTCSSNDDEPGGGSSDLSCWSSLVQLKEFLFDGDHQTLGMEEALWMMEHWRDMWCIEGKFKGLEGDDVDILHKMFKEK</sequence>
<dbReference type="Proteomes" id="UP000748756">
    <property type="component" value="Unassembled WGS sequence"/>
</dbReference>
<accession>A0A9P5RKA9</accession>
<dbReference type="AlphaFoldDB" id="A0A9P5RKA9"/>
<proteinExistence type="predicted"/>
<dbReference type="InterPro" id="IPR036047">
    <property type="entry name" value="F-box-like_dom_sf"/>
</dbReference>